<keyword evidence="1" id="KW-0812">Transmembrane</keyword>
<evidence type="ECO:0000256" key="1">
    <source>
        <dbReference type="SAM" id="Phobius"/>
    </source>
</evidence>
<keyword evidence="1" id="KW-1133">Transmembrane helix</keyword>
<feature type="transmembrane region" description="Helical" evidence="1">
    <location>
        <begin position="53"/>
        <end position="72"/>
    </location>
</feature>
<dbReference type="Proteomes" id="UP001201812">
    <property type="component" value="Unassembled WGS sequence"/>
</dbReference>
<keyword evidence="1" id="KW-0472">Membrane</keyword>
<accession>A0AAD4RA18</accession>
<feature type="transmembrane region" description="Helical" evidence="1">
    <location>
        <begin position="21"/>
        <end position="41"/>
    </location>
</feature>
<feature type="transmembrane region" description="Helical" evidence="1">
    <location>
        <begin position="79"/>
        <end position="99"/>
    </location>
</feature>
<sequence>MQKEEHDSEVKETLAREWPCASCAILLGVCHFVAALGLLVFDVATNATTSAKFPVSASLSFFICAMLSFIAARRIDKAAQILLLLFATLSTVLCSILFIESSRQVNSAETVEKRSVVLNCQVEVNVCSERFVFFHVALICTALIEFVISLGTIIVCFRSLRRAYAVRIAKSPYSTLIVGDYNKLVVYPPPVKSPDTGTSRLSAVENLLRL</sequence>
<evidence type="ECO:0000313" key="2">
    <source>
        <dbReference type="EMBL" id="KAI1720311.1"/>
    </source>
</evidence>
<dbReference type="AlphaFoldDB" id="A0AAD4RA18"/>
<protein>
    <submittedName>
        <fullName evidence="2">Uncharacterized protein</fullName>
    </submittedName>
</protein>
<reference evidence="2" key="1">
    <citation type="submission" date="2022-01" db="EMBL/GenBank/DDBJ databases">
        <title>Genome Sequence Resource for Two Populations of Ditylenchus destructor, the Migratory Endoparasitic Phytonematode.</title>
        <authorList>
            <person name="Zhang H."/>
            <person name="Lin R."/>
            <person name="Xie B."/>
        </authorList>
    </citation>
    <scope>NUCLEOTIDE SEQUENCE</scope>
    <source>
        <strain evidence="2">BazhouSP</strain>
    </source>
</reference>
<feature type="transmembrane region" description="Helical" evidence="1">
    <location>
        <begin position="132"/>
        <end position="157"/>
    </location>
</feature>
<comment type="caution">
    <text evidence="2">The sequence shown here is derived from an EMBL/GenBank/DDBJ whole genome shotgun (WGS) entry which is preliminary data.</text>
</comment>
<evidence type="ECO:0000313" key="3">
    <source>
        <dbReference type="Proteomes" id="UP001201812"/>
    </source>
</evidence>
<gene>
    <name evidence="2" type="ORF">DdX_05697</name>
</gene>
<proteinExistence type="predicted"/>
<dbReference type="EMBL" id="JAKKPZ010000006">
    <property type="protein sequence ID" value="KAI1720311.1"/>
    <property type="molecule type" value="Genomic_DNA"/>
</dbReference>
<keyword evidence="3" id="KW-1185">Reference proteome</keyword>
<organism evidence="2 3">
    <name type="scientific">Ditylenchus destructor</name>
    <dbReference type="NCBI Taxonomy" id="166010"/>
    <lineage>
        <taxon>Eukaryota</taxon>
        <taxon>Metazoa</taxon>
        <taxon>Ecdysozoa</taxon>
        <taxon>Nematoda</taxon>
        <taxon>Chromadorea</taxon>
        <taxon>Rhabditida</taxon>
        <taxon>Tylenchina</taxon>
        <taxon>Tylenchomorpha</taxon>
        <taxon>Sphaerularioidea</taxon>
        <taxon>Anguinidae</taxon>
        <taxon>Anguininae</taxon>
        <taxon>Ditylenchus</taxon>
    </lineage>
</organism>
<name>A0AAD4RA18_9BILA</name>